<feature type="domain" description="HpcH/HpaI aldolase/citrate lyase" evidence="4">
    <location>
        <begin position="19"/>
        <end position="233"/>
    </location>
</feature>
<dbReference type="InterPro" id="IPR050251">
    <property type="entry name" value="HpcH-HpaI_aldolase"/>
</dbReference>
<dbReference type="InterPro" id="IPR040442">
    <property type="entry name" value="Pyrv_kinase-like_dom_sf"/>
</dbReference>
<accession>A0A370NLF5</accession>
<organism evidence="5 6">
    <name type="scientific">Cupriavidus lacunae</name>
    <dbReference type="NCBI Taxonomy" id="2666307"/>
    <lineage>
        <taxon>Bacteria</taxon>
        <taxon>Pseudomonadati</taxon>
        <taxon>Pseudomonadota</taxon>
        <taxon>Betaproteobacteria</taxon>
        <taxon>Burkholderiales</taxon>
        <taxon>Burkholderiaceae</taxon>
        <taxon>Cupriavidus</taxon>
    </lineage>
</organism>
<dbReference type="GO" id="GO:0016832">
    <property type="term" value="F:aldehyde-lyase activity"/>
    <property type="evidence" value="ECO:0007669"/>
    <property type="project" value="TreeGrafter"/>
</dbReference>
<sequence length="257" mass="27771">MIHESFVQRLKNAERCLFGTWVKLPTLETLELLARAGFDFVAIDTEHAPLSLESVYRLIAHSQALGMSALVRIPDQDTNDYQRLLDSGADGLMVPRVRNRAEAERAIGRMVFSPVGQRGLGITSRAGRWGMMPLSDYLRTGSEEVLRCVQLEDRQVLEDVEGVLDVPGLNAAFLGMGDLQLTSGLPASHPELQSLVDRLLAGCARRSLPCGAAAQDAAAALKAAERGFKFVMVSNDAMMFGKAACAVGQQLKGGETA</sequence>
<gene>
    <name evidence="5" type="ORF">DN412_31425</name>
</gene>
<protein>
    <submittedName>
        <fullName evidence="5">2-dehydro-3-deoxyglucarate aldolase</fullName>
    </submittedName>
</protein>
<dbReference type="Pfam" id="PF03328">
    <property type="entry name" value="HpcH_HpaI"/>
    <property type="match status" value="1"/>
</dbReference>
<dbReference type="Proteomes" id="UP000255165">
    <property type="component" value="Unassembled WGS sequence"/>
</dbReference>
<comment type="similarity">
    <text evidence="1">Belongs to the HpcH/HpaI aldolase family.</text>
</comment>
<dbReference type="PANTHER" id="PTHR30502">
    <property type="entry name" value="2-KETO-3-DEOXY-L-RHAMNONATE ALDOLASE"/>
    <property type="match status" value="1"/>
</dbReference>
<dbReference type="Gene3D" id="3.20.20.60">
    <property type="entry name" value="Phosphoenolpyruvate-binding domains"/>
    <property type="match status" value="1"/>
</dbReference>
<keyword evidence="3" id="KW-0456">Lyase</keyword>
<reference evidence="6" key="1">
    <citation type="submission" date="2018-06" db="EMBL/GenBank/DDBJ databases">
        <authorList>
            <person name="Feng T."/>
            <person name="Jeon C.O."/>
        </authorList>
    </citation>
    <scope>NUCLEOTIDE SEQUENCE [LARGE SCALE GENOMIC DNA]</scope>
    <source>
        <strain evidence="6">S23</strain>
    </source>
</reference>
<dbReference type="PANTHER" id="PTHR30502:SF0">
    <property type="entry name" value="PHOSPHOENOLPYRUVATE CARBOXYLASE FAMILY PROTEIN"/>
    <property type="match status" value="1"/>
</dbReference>
<evidence type="ECO:0000256" key="1">
    <source>
        <dbReference type="ARBA" id="ARBA00005568"/>
    </source>
</evidence>
<evidence type="ECO:0000256" key="3">
    <source>
        <dbReference type="ARBA" id="ARBA00023239"/>
    </source>
</evidence>
<comment type="caution">
    <text evidence="5">The sequence shown here is derived from an EMBL/GenBank/DDBJ whole genome shotgun (WGS) entry which is preliminary data.</text>
</comment>
<name>A0A370NLF5_9BURK</name>
<dbReference type="AlphaFoldDB" id="A0A370NLF5"/>
<keyword evidence="2" id="KW-0479">Metal-binding</keyword>
<keyword evidence="6" id="KW-1185">Reference proteome</keyword>
<dbReference type="GO" id="GO:0005737">
    <property type="term" value="C:cytoplasm"/>
    <property type="evidence" value="ECO:0007669"/>
    <property type="project" value="TreeGrafter"/>
</dbReference>
<dbReference type="InterPro" id="IPR005000">
    <property type="entry name" value="Aldolase/citrate-lyase_domain"/>
</dbReference>
<evidence type="ECO:0000259" key="4">
    <source>
        <dbReference type="Pfam" id="PF03328"/>
    </source>
</evidence>
<dbReference type="SUPFAM" id="SSF51621">
    <property type="entry name" value="Phosphoenolpyruvate/pyruvate domain"/>
    <property type="match status" value="1"/>
</dbReference>
<evidence type="ECO:0000256" key="2">
    <source>
        <dbReference type="ARBA" id="ARBA00022723"/>
    </source>
</evidence>
<evidence type="ECO:0000313" key="5">
    <source>
        <dbReference type="EMBL" id="RDK06411.1"/>
    </source>
</evidence>
<dbReference type="GO" id="GO:0046872">
    <property type="term" value="F:metal ion binding"/>
    <property type="evidence" value="ECO:0007669"/>
    <property type="project" value="UniProtKB-KW"/>
</dbReference>
<dbReference type="EMBL" id="QKWJ01000063">
    <property type="protein sequence ID" value="RDK06411.1"/>
    <property type="molecule type" value="Genomic_DNA"/>
</dbReference>
<dbReference type="InterPro" id="IPR015813">
    <property type="entry name" value="Pyrv/PenolPyrv_kinase-like_dom"/>
</dbReference>
<evidence type="ECO:0000313" key="6">
    <source>
        <dbReference type="Proteomes" id="UP000255165"/>
    </source>
</evidence>
<proteinExistence type="inferred from homology"/>
<dbReference type="RefSeq" id="WP_115215148.1">
    <property type="nucleotide sequence ID" value="NZ_QKWJ01000063.1"/>
</dbReference>